<keyword evidence="4" id="KW-0658">Purine biosynthesis</keyword>
<name>A0A2C9EQH1_PSEPH</name>
<dbReference type="HOGENOM" id="CLU_1003535_0_0_6"/>
<evidence type="ECO:0000256" key="1">
    <source>
        <dbReference type="ARBA" id="ARBA00005054"/>
    </source>
</evidence>
<dbReference type="Pfam" id="PF00551">
    <property type="entry name" value="Formyl_trans_N"/>
    <property type="match status" value="1"/>
</dbReference>
<evidence type="ECO:0000256" key="4">
    <source>
        <dbReference type="ARBA" id="ARBA00022755"/>
    </source>
</evidence>
<proteinExistence type="predicted"/>
<dbReference type="EC" id="2.1.2.2" evidence="2"/>
<evidence type="ECO:0000313" key="6">
    <source>
        <dbReference type="EMBL" id="AGL85913.1"/>
    </source>
</evidence>
<dbReference type="SUPFAM" id="SSF53328">
    <property type="entry name" value="Formyltransferase"/>
    <property type="match status" value="1"/>
</dbReference>
<organism evidence="6 7">
    <name type="scientific">Pseudomonas protegens (strain DSM 19095 / LMG 27888 / CFBP 6595 / CHA0)</name>
    <dbReference type="NCBI Taxonomy" id="1124983"/>
    <lineage>
        <taxon>Bacteria</taxon>
        <taxon>Pseudomonadati</taxon>
        <taxon>Pseudomonadota</taxon>
        <taxon>Gammaproteobacteria</taxon>
        <taxon>Pseudomonadales</taxon>
        <taxon>Pseudomonadaceae</taxon>
        <taxon>Pseudomonas</taxon>
    </lineage>
</organism>
<evidence type="ECO:0000313" key="7">
    <source>
        <dbReference type="Proteomes" id="UP000013940"/>
    </source>
</evidence>
<dbReference type="InterPro" id="IPR036477">
    <property type="entry name" value="Formyl_transf_N_sf"/>
</dbReference>
<sequence length="324" mass="36558">MPARRALRINCPACGSFLFCGRTCIDAVPEPLSESEQMTKKNLVYVWSLRNAAADKAGQAVAYKDHERYMKSVLEFLVQTLNQTPLGEAYELVGVVYDDDEQSPRDQQLVSDYGFAYQPGRQWLYPADLEVQGKRVNDLLLSVPSTYRRHPRGSAEHIAGKQDFERRLHDTLVELKADIVVLDGLLVILDELVRPGAPFARRIMNIHPGITRIESPYERRGAYATWNALYGARGQKVVDWATKETEPTAPLYLTGASFHYVDNGIDSGEVLHDVLNTEIGPEDTILELRWNNFNNSLFPALRQGLWLMLENLRQAQAGKARDVA</sequence>
<gene>
    <name evidence="6" type="ORF">PFLCHA0_c41490</name>
</gene>
<feature type="domain" description="Formyl transferase N-terminal" evidence="5">
    <location>
        <begin position="158"/>
        <end position="288"/>
    </location>
</feature>
<dbReference type="AlphaFoldDB" id="A0A2C9EQH1"/>
<reference evidence="7" key="1">
    <citation type="journal article" date="2014" name="Genome Announc.">
        <title>Full-genome sequence of the plant growth-promoting bacterium Pseudomonas protegens CHA0.</title>
        <authorList>
            <person name="Jousset A."/>
            <person name="Schuldes J."/>
            <person name="Keel C."/>
            <person name="Maurhofer M."/>
            <person name="Daniel R."/>
            <person name="Scheu S."/>
            <person name="Thuermer A."/>
        </authorList>
    </citation>
    <scope>NUCLEOTIDE SEQUENCE [LARGE SCALE GENOMIC DNA]</scope>
    <source>
        <strain evidence="7">DSM 19095 / LMG 27888 / CFBP 6595 / CHA0</strain>
    </source>
</reference>
<evidence type="ECO:0000259" key="5">
    <source>
        <dbReference type="Pfam" id="PF00551"/>
    </source>
</evidence>
<dbReference type="GO" id="GO:0004644">
    <property type="term" value="F:phosphoribosylglycinamide formyltransferase activity"/>
    <property type="evidence" value="ECO:0007669"/>
    <property type="project" value="UniProtKB-EC"/>
</dbReference>
<keyword evidence="3" id="KW-0808">Transferase</keyword>
<comment type="pathway">
    <text evidence="1">Purine metabolism; IMP biosynthesis via de novo pathway; N(2)-formyl-N(1)-(5-phospho-D-ribosyl)glycinamide from N(1)-(5-phospho-D-ribosyl)glycinamide (10-formyl THF route): step 1/1.</text>
</comment>
<dbReference type="Gene3D" id="3.40.50.170">
    <property type="entry name" value="Formyl transferase, N-terminal domain"/>
    <property type="match status" value="1"/>
</dbReference>
<dbReference type="InterPro" id="IPR002376">
    <property type="entry name" value="Formyl_transf_N"/>
</dbReference>
<dbReference type="PANTHER" id="PTHR43369">
    <property type="entry name" value="PHOSPHORIBOSYLGLYCINAMIDE FORMYLTRANSFERASE"/>
    <property type="match status" value="1"/>
</dbReference>
<dbReference type="PANTHER" id="PTHR43369:SF2">
    <property type="entry name" value="PHOSPHORIBOSYLGLYCINAMIDE FORMYLTRANSFERASE"/>
    <property type="match status" value="1"/>
</dbReference>
<evidence type="ECO:0000256" key="3">
    <source>
        <dbReference type="ARBA" id="ARBA00022679"/>
    </source>
</evidence>
<dbReference type="eggNOG" id="COG0299">
    <property type="taxonomic scope" value="Bacteria"/>
</dbReference>
<dbReference type="Proteomes" id="UP000013940">
    <property type="component" value="Chromosome"/>
</dbReference>
<dbReference type="EMBL" id="CP003190">
    <property type="protein sequence ID" value="AGL85913.1"/>
    <property type="molecule type" value="Genomic_DNA"/>
</dbReference>
<dbReference type="KEGG" id="pprc:PFLCHA0_c41490"/>
<accession>A0A2C9EQH1</accession>
<evidence type="ECO:0000256" key="2">
    <source>
        <dbReference type="ARBA" id="ARBA00012254"/>
    </source>
</evidence>
<dbReference type="GO" id="GO:0005829">
    <property type="term" value="C:cytosol"/>
    <property type="evidence" value="ECO:0007669"/>
    <property type="project" value="TreeGrafter"/>
</dbReference>
<protein>
    <recommendedName>
        <fullName evidence="2">phosphoribosylglycinamide formyltransferase 1</fullName>
        <ecNumber evidence="2">2.1.2.2</ecNumber>
    </recommendedName>
</protein>
<dbReference type="GO" id="GO:0006189">
    <property type="term" value="P:'de novo' IMP biosynthetic process"/>
    <property type="evidence" value="ECO:0007669"/>
    <property type="project" value="TreeGrafter"/>
</dbReference>